<dbReference type="Proteomes" id="UP000269208">
    <property type="component" value="Chromosome"/>
</dbReference>
<evidence type="ECO:0000313" key="2">
    <source>
        <dbReference type="Proteomes" id="UP000269208"/>
    </source>
</evidence>
<gene>
    <name evidence="1" type="ORF">NCTC6754_05707</name>
</gene>
<accession>A0A447U2J9</accession>
<organism evidence="1 2">
    <name type="scientific">Salmonella enterica I</name>
    <dbReference type="NCBI Taxonomy" id="59201"/>
    <lineage>
        <taxon>Bacteria</taxon>
        <taxon>Pseudomonadati</taxon>
        <taxon>Pseudomonadota</taxon>
        <taxon>Gammaproteobacteria</taxon>
        <taxon>Enterobacterales</taxon>
        <taxon>Enterobacteriaceae</taxon>
        <taxon>Salmonella</taxon>
    </lineage>
</organism>
<protein>
    <submittedName>
        <fullName evidence="1">Uncharacterized protein</fullName>
    </submittedName>
</protein>
<reference evidence="1 2" key="1">
    <citation type="submission" date="2018-12" db="EMBL/GenBank/DDBJ databases">
        <authorList>
            <consortium name="Pathogen Informatics"/>
        </authorList>
    </citation>
    <scope>NUCLEOTIDE SEQUENCE [LARGE SCALE GENOMIC DNA]</scope>
    <source>
        <strain evidence="1 2">NCTC6754</strain>
    </source>
</reference>
<dbReference type="AlphaFoldDB" id="A0A447U2J9"/>
<dbReference type="EMBL" id="LR134190">
    <property type="protein sequence ID" value="VEB59017.1"/>
    <property type="molecule type" value="Genomic_DNA"/>
</dbReference>
<evidence type="ECO:0000313" key="1">
    <source>
        <dbReference type="EMBL" id="VEB59017.1"/>
    </source>
</evidence>
<proteinExistence type="predicted"/>
<sequence>MAQQRVVGAIAQRQPNLTDAARRCGPGGRIAIKLKYPLVVGKTGNTKITLRHTLYAKQAFFAYRAEQR</sequence>
<name>A0A447U2J9_SALET</name>